<evidence type="ECO:0008006" key="3">
    <source>
        <dbReference type="Google" id="ProtNLM"/>
    </source>
</evidence>
<name>A0ABU8R4B7_9PSED</name>
<dbReference type="Proteomes" id="UP001377692">
    <property type="component" value="Unassembled WGS sequence"/>
</dbReference>
<protein>
    <recommendedName>
        <fullName evidence="3">DUF2345 domain-containing protein</fullName>
    </recommendedName>
</protein>
<keyword evidence="2" id="KW-1185">Reference proteome</keyword>
<reference evidence="1 2" key="1">
    <citation type="submission" date="2024-02" db="EMBL/GenBank/DDBJ databases">
        <title>Identification of pathogenicity and growth-promoting functions of Pseudomonas putida variants.</title>
        <authorList>
            <person name="Sun J."/>
        </authorList>
    </citation>
    <scope>NUCLEOTIDE SEQUENCE [LARGE SCALE GENOMIC DNA]</scope>
    <source>
        <strain evidence="1 2">A04</strain>
    </source>
</reference>
<comment type="caution">
    <text evidence="1">The sequence shown here is derived from an EMBL/GenBank/DDBJ whole genome shotgun (WGS) entry which is preliminary data.</text>
</comment>
<organism evidence="1 2">
    <name type="scientific">Pseudomonas kermanshahensis</name>
    <dbReference type="NCBI Taxonomy" id="2745482"/>
    <lineage>
        <taxon>Bacteria</taxon>
        <taxon>Pseudomonadati</taxon>
        <taxon>Pseudomonadota</taxon>
        <taxon>Gammaproteobacteria</taxon>
        <taxon>Pseudomonadales</taxon>
        <taxon>Pseudomonadaceae</taxon>
        <taxon>Pseudomonas</taxon>
    </lineage>
</organism>
<accession>A0ABU8R4B7</accession>
<dbReference type="RefSeq" id="WP_339549142.1">
    <property type="nucleotide sequence ID" value="NZ_JBBHLD010000005.1"/>
</dbReference>
<evidence type="ECO:0000313" key="2">
    <source>
        <dbReference type="Proteomes" id="UP001377692"/>
    </source>
</evidence>
<evidence type="ECO:0000313" key="1">
    <source>
        <dbReference type="EMBL" id="MEJ5904722.1"/>
    </source>
</evidence>
<proteinExistence type="predicted"/>
<sequence length="71" mass="7587">MPSNRTQFFYQNGHLHTLKTGEESRAIFRGAANIAHAELNAANAQSGLLATDDKGSVLQVQGNESGKSNTD</sequence>
<gene>
    <name evidence="1" type="ORF">V7V80_08545</name>
</gene>
<dbReference type="EMBL" id="JBBHLD010000005">
    <property type="protein sequence ID" value="MEJ5904722.1"/>
    <property type="molecule type" value="Genomic_DNA"/>
</dbReference>